<sequence>MRFGTRRSIRFSLSPAAIDIEPGDVIAFDDGALGDAPAGNFIVGRIEDEAVRSIEARAFVPSSGGGPSPQQRSVDPPRTPSDGFSPIVHLMDLPQYEAGEAASFARGAVFARPWRTALLSSSATTEGYQARARLDQPAQTGVLVETLAAGVLGRFDAARTITLDLHFGGLSSADRLAVLNGQNRMAVLAANGVWEIIGFRVAEEIAGGRWRLFELLRGLNGTTDAMMAGAAAGAPLVVMNGALKPLGLSVDEAGRTINWIVEAGGQTTGRVGPFAFAGGLRAETPVAPVHLRARRLESGGIRITWTRCARRDADHWLDGDIALDEPVERYRLEILDGGTVRRAVDVSEPVFDYLPGSQIADFGATRTALSVRVRQKGQKVALGVAAQAVLNL</sequence>
<dbReference type="InterPro" id="IPR056490">
    <property type="entry name" value="Rcc01698_C"/>
</dbReference>
<evidence type="ECO:0000313" key="3">
    <source>
        <dbReference type="EMBL" id="MBB5537401.1"/>
    </source>
</evidence>
<protein>
    <recommendedName>
        <fullName evidence="2">Rcc01698-like C-terminal domain-containing protein</fullName>
    </recommendedName>
</protein>
<gene>
    <name evidence="3" type="ORF">GGD55_004117</name>
</gene>
<feature type="domain" description="Rcc01698-like C-terminal" evidence="2">
    <location>
        <begin position="138"/>
        <end position="237"/>
    </location>
</feature>
<feature type="region of interest" description="Disordered" evidence="1">
    <location>
        <begin position="58"/>
        <end position="84"/>
    </location>
</feature>
<evidence type="ECO:0000313" key="4">
    <source>
        <dbReference type="Proteomes" id="UP000585507"/>
    </source>
</evidence>
<dbReference type="Pfam" id="PF23666">
    <property type="entry name" value="Rcc01698_C"/>
    <property type="match status" value="1"/>
</dbReference>
<dbReference type="Proteomes" id="UP000585507">
    <property type="component" value="Unassembled WGS sequence"/>
</dbReference>
<evidence type="ECO:0000256" key="1">
    <source>
        <dbReference type="SAM" id="MobiDB-lite"/>
    </source>
</evidence>
<proteinExistence type="predicted"/>
<comment type="caution">
    <text evidence="3">The sequence shown here is derived from an EMBL/GenBank/DDBJ whole genome shotgun (WGS) entry which is preliminary data.</text>
</comment>
<dbReference type="EMBL" id="JACHBK010000009">
    <property type="protein sequence ID" value="MBB5537401.1"/>
    <property type="molecule type" value="Genomic_DNA"/>
</dbReference>
<reference evidence="3 4" key="1">
    <citation type="submission" date="2020-08" db="EMBL/GenBank/DDBJ databases">
        <title>Genomic Encyclopedia of Type Strains, Phase IV (KMG-V): Genome sequencing to study the core and pangenomes of soil and plant-associated prokaryotes.</title>
        <authorList>
            <person name="Whitman W."/>
        </authorList>
    </citation>
    <scope>NUCLEOTIDE SEQUENCE [LARGE SCALE GENOMIC DNA]</scope>
    <source>
        <strain evidence="3 4">SEMIA 4084</strain>
    </source>
</reference>
<accession>A0A7W8UDH7</accession>
<evidence type="ECO:0000259" key="2">
    <source>
        <dbReference type="Pfam" id="PF23666"/>
    </source>
</evidence>
<dbReference type="AlphaFoldDB" id="A0A7W8UDH7"/>
<name>A0A7W8UDH7_9HYPH</name>
<organism evidence="3 4">
    <name type="scientific">Rhizobium giardinii</name>
    <dbReference type="NCBI Taxonomy" id="56731"/>
    <lineage>
        <taxon>Bacteria</taxon>
        <taxon>Pseudomonadati</taxon>
        <taxon>Pseudomonadota</taxon>
        <taxon>Alphaproteobacteria</taxon>
        <taxon>Hyphomicrobiales</taxon>
        <taxon>Rhizobiaceae</taxon>
        <taxon>Rhizobium/Agrobacterium group</taxon>
        <taxon>Rhizobium</taxon>
    </lineage>
</organism>
<keyword evidence="4" id="KW-1185">Reference proteome</keyword>